<proteinExistence type="predicted"/>
<accession>A0A9N9EHD2</accession>
<protein>
    <submittedName>
        <fullName evidence="1">16588_t:CDS:1</fullName>
    </submittedName>
</protein>
<dbReference type="Proteomes" id="UP000789405">
    <property type="component" value="Unassembled WGS sequence"/>
</dbReference>
<dbReference type="Gene3D" id="3.40.50.300">
    <property type="entry name" value="P-loop containing nucleotide triphosphate hydrolases"/>
    <property type="match status" value="1"/>
</dbReference>
<organism evidence="1 2">
    <name type="scientific">Dentiscutata erythropus</name>
    <dbReference type="NCBI Taxonomy" id="1348616"/>
    <lineage>
        <taxon>Eukaryota</taxon>
        <taxon>Fungi</taxon>
        <taxon>Fungi incertae sedis</taxon>
        <taxon>Mucoromycota</taxon>
        <taxon>Glomeromycotina</taxon>
        <taxon>Glomeromycetes</taxon>
        <taxon>Diversisporales</taxon>
        <taxon>Gigasporaceae</taxon>
        <taxon>Dentiscutata</taxon>
    </lineage>
</organism>
<dbReference type="OrthoDB" id="347435at2759"/>
<evidence type="ECO:0000313" key="2">
    <source>
        <dbReference type="Proteomes" id="UP000789405"/>
    </source>
</evidence>
<gene>
    <name evidence="1" type="ORF">DERYTH_LOCUS11285</name>
</gene>
<dbReference type="AlphaFoldDB" id="A0A9N9EHD2"/>
<sequence>MNSSPKVCSISNFIVKNFHNLRRIPKLTSMPLIVGISGPQGCGKTTLVSQIVQHLKNSNNLSVVGCSIDDFYLTFKEQCQLALSNPGNKLLEFRGEPGTHDIALGKEVLSRLCKVHEIYFQKKGLLNNLKDGDANHLNESNDADVDDVLIPFYDKSLNNGRGDRAEVDKWIKVSPPFEIILFEGWSLGFKNLSKSQLEKIYFSSKSFTTEHNYSALKLISHSLSHLSSINGNLQIYEKEWYKFLDIFVHIDAQDINYVYQWRLEQERNMRNLGKGGMTDEQVIDFIDRYMPAYELYLPKLRNQNFFCENEDEVECKDHEQHYRRHLKVVLDNKRELINVILM</sequence>
<dbReference type="SUPFAM" id="SSF52540">
    <property type="entry name" value="P-loop containing nucleoside triphosphate hydrolases"/>
    <property type="match status" value="1"/>
</dbReference>
<reference evidence="1" key="1">
    <citation type="submission" date="2021-06" db="EMBL/GenBank/DDBJ databases">
        <authorList>
            <person name="Kallberg Y."/>
            <person name="Tangrot J."/>
            <person name="Rosling A."/>
        </authorList>
    </citation>
    <scope>NUCLEOTIDE SEQUENCE</scope>
    <source>
        <strain evidence="1">MA453B</strain>
    </source>
</reference>
<dbReference type="PANTHER" id="PTHR10285">
    <property type="entry name" value="URIDINE KINASE"/>
    <property type="match status" value="1"/>
</dbReference>
<comment type="caution">
    <text evidence="1">The sequence shown here is derived from an EMBL/GenBank/DDBJ whole genome shotgun (WGS) entry which is preliminary data.</text>
</comment>
<evidence type="ECO:0000313" key="1">
    <source>
        <dbReference type="EMBL" id="CAG8671838.1"/>
    </source>
</evidence>
<dbReference type="EMBL" id="CAJVPY010006921">
    <property type="protein sequence ID" value="CAG8671838.1"/>
    <property type="molecule type" value="Genomic_DNA"/>
</dbReference>
<keyword evidence="2" id="KW-1185">Reference proteome</keyword>
<name>A0A9N9EHD2_9GLOM</name>
<dbReference type="InterPro" id="IPR027417">
    <property type="entry name" value="P-loop_NTPase"/>
</dbReference>